<keyword evidence="4 9" id="KW-0067">ATP-binding</keyword>
<organism evidence="12 13">
    <name type="scientific">Candidatus Woesebacteria bacterium RIFOXYA1_FULL_40_18</name>
    <dbReference type="NCBI Taxonomy" id="1802532"/>
    <lineage>
        <taxon>Bacteria</taxon>
        <taxon>Candidatus Woeseibacteriota</taxon>
    </lineage>
</organism>
<comment type="subunit">
    <text evidence="8">Heterotetramer composed of ParC and ParE.</text>
</comment>
<keyword evidence="9" id="KW-0963">Cytoplasm</keyword>
<evidence type="ECO:0000256" key="6">
    <source>
        <dbReference type="ARBA" id="ARBA00023125"/>
    </source>
</evidence>
<dbReference type="Gene3D" id="3.30.1360.40">
    <property type="match status" value="1"/>
</dbReference>
<dbReference type="InterPro" id="IPR013757">
    <property type="entry name" value="Topo_IIA_A_a_sf"/>
</dbReference>
<gene>
    <name evidence="9" type="primary">gyrA</name>
    <name evidence="12" type="ORF">A2210_03215</name>
</gene>
<dbReference type="GO" id="GO:0034335">
    <property type="term" value="F:DNA negative supercoiling activity"/>
    <property type="evidence" value="ECO:0007669"/>
    <property type="project" value="UniProtKB-ARBA"/>
</dbReference>
<comment type="catalytic activity">
    <reaction evidence="1 9 10">
        <text>ATP-dependent breakage, passage and rejoining of double-stranded DNA.</text>
        <dbReference type="EC" id="5.6.2.2"/>
    </reaction>
</comment>
<keyword evidence="3 9" id="KW-0547">Nucleotide-binding</keyword>
<dbReference type="InterPro" id="IPR050220">
    <property type="entry name" value="Type_II_DNA_Topoisomerases"/>
</dbReference>
<dbReference type="AlphaFoldDB" id="A0A1F8CH86"/>
<feature type="active site" description="O-(5'-phospho-DNA)-tyrosine intermediate" evidence="9 10">
    <location>
        <position position="120"/>
    </location>
</feature>
<dbReference type="PROSITE" id="PS52040">
    <property type="entry name" value="TOPO_IIA"/>
    <property type="match status" value="1"/>
</dbReference>
<dbReference type="GO" id="GO:0005694">
    <property type="term" value="C:chromosome"/>
    <property type="evidence" value="ECO:0007669"/>
    <property type="project" value="InterPro"/>
</dbReference>
<evidence type="ECO:0000256" key="4">
    <source>
        <dbReference type="ARBA" id="ARBA00022840"/>
    </source>
</evidence>
<dbReference type="STRING" id="1802532.A2210_03215"/>
<dbReference type="PANTHER" id="PTHR43493:SF5">
    <property type="entry name" value="DNA GYRASE SUBUNIT A, CHLOROPLASTIC_MITOCHONDRIAL"/>
    <property type="match status" value="1"/>
</dbReference>
<dbReference type="FunFam" id="3.30.1360.40:FF:000002">
    <property type="entry name" value="DNA gyrase subunit A"/>
    <property type="match status" value="1"/>
</dbReference>
<dbReference type="InterPro" id="IPR005743">
    <property type="entry name" value="GyrA"/>
</dbReference>
<comment type="miscellaneous">
    <text evidence="9">Few gyrases are as efficient as E.coli at forming negative supercoils. Not all organisms have 2 type II topoisomerases; in organisms with a single type II topoisomerase this enzyme also has to decatenate newly replicated chromosomes.</text>
</comment>
<keyword evidence="5 9" id="KW-0799">Topoisomerase</keyword>
<evidence type="ECO:0000256" key="3">
    <source>
        <dbReference type="ARBA" id="ARBA00022741"/>
    </source>
</evidence>
<dbReference type="CDD" id="cd00187">
    <property type="entry name" value="TOP4c"/>
    <property type="match status" value="1"/>
</dbReference>
<evidence type="ECO:0000256" key="7">
    <source>
        <dbReference type="ARBA" id="ARBA00023235"/>
    </source>
</evidence>
<dbReference type="GO" id="GO:0006265">
    <property type="term" value="P:DNA topological change"/>
    <property type="evidence" value="ECO:0007669"/>
    <property type="project" value="UniProtKB-UniRule"/>
</dbReference>
<dbReference type="InterPro" id="IPR006691">
    <property type="entry name" value="GyrA/parC_rep"/>
</dbReference>
<dbReference type="Pfam" id="PF03989">
    <property type="entry name" value="DNA_gyraseA_C"/>
    <property type="match status" value="6"/>
</dbReference>
<feature type="domain" description="Topo IIA-type catalytic" evidence="11">
    <location>
        <begin position="32"/>
        <end position="542"/>
    </location>
</feature>
<dbReference type="Gene3D" id="3.90.199.10">
    <property type="entry name" value="Topoisomerase II, domain 5"/>
    <property type="match status" value="2"/>
</dbReference>
<evidence type="ECO:0000256" key="5">
    <source>
        <dbReference type="ARBA" id="ARBA00023029"/>
    </source>
</evidence>
<dbReference type="GO" id="GO:0005524">
    <property type="term" value="F:ATP binding"/>
    <property type="evidence" value="ECO:0007669"/>
    <property type="project" value="UniProtKB-UniRule"/>
</dbReference>
<evidence type="ECO:0000259" key="11">
    <source>
        <dbReference type="PROSITE" id="PS52040"/>
    </source>
</evidence>
<dbReference type="EC" id="5.6.2.2" evidence="9"/>
<dbReference type="GO" id="GO:0005737">
    <property type="term" value="C:cytoplasm"/>
    <property type="evidence" value="ECO:0007669"/>
    <property type="project" value="UniProtKB-SubCell"/>
</dbReference>
<evidence type="ECO:0000256" key="2">
    <source>
        <dbReference type="ARBA" id="ARBA00008263"/>
    </source>
</evidence>
<name>A0A1F8CH86_9BACT</name>
<dbReference type="FunFam" id="2.120.10.90:FF:000005">
    <property type="entry name" value="DNA topoisomerase 4 subunit A"/>
    <property type="match status" value="1"/>
</dbReference>
<reference evidence="12 13" key="1">
    <citation type="journal article" date="2016" name="Nat. Commun.">
        <title>Thousands of microbial genomes shed light on interconnected biogeochemical processes in an aquifer system.</title>
        <authorList>
            <person name="Anantharaman K."/>
            <person name="Brown C.T."/>
            <person name="Hug L.A."/>
            <person name="Sharon I."/>
            <person name="Castelle C.J."/>
            <person name="Probst A.J."/>
            <person name="Thomas B.C."/>
            <person name="Singh A."/>
            <person name="Wilkins M.J."/>
            <person name="Karaoz U."/>
            <person name="Brodie E.L."/>
            <person name="Williams K.H."/>
            <person name="Hubbard S.S."/>
            <person name="Banfield J.F."/>
        </authorList>
    </citation>
    <scope>NUCLEOTIDE SEQUENCE [LARGE SCALE GENOMIC DNA]</scope>
</reference>
<dbReference type="InterPro" id="IPR002205">
    <property type="entry name" value="Topo_IIA_dom_A"/>
</dbReference>
<dbReference type="SUPFAM" id="SSF56719">
    <property type="entry name" value="Type II DNA topoisomerase"/>
    <property type="match status" value="1"/>
</dbReference>
<evidence type="ECO:0000256" key="10">
    <source>
        <dbReference type="PROSITE-ProRule" id="PRU01384"/>
    </source>
</evidence>
<dbReference type="GO" id="GO:0003677">
    <property type="term" value="F:DNA binding"/>
    <property type="evidence" value="ECO:0007669"/>
    <property type="project" value="UniProtKB-UniRule"/>
</dbReference>
<evidence type="ECO:0000256" key="1">
    <source>
        <dbReference type="ARBA" id="ARBA00000185"/>
    </source>
</evidence>
<proteinExistence type="inferred from homology"/>
<dbReference type="EMBL" id="MGHS01000052">
    <property type="protein sequence ID" value="OGM75574.1"/>
    <property type="molecule type" value="Genomic_DNA"/>
</dbReference>
<dbReference type="GO" id="GO:0006261">
    <property type="term" value="P:DNA-templated DNA replication"/>
    <property type="evidence" value="ECO:0007669"/>
    <property type="project" value="UniProtKB-UniRule"/>
</dbReference>
<sequence>MDIGKIQPVEITSELSKSYLDYAMSVIVARALPDVKDGLKPVHRRILYAMHLMGLHSSGTTTKSAKVVGEVLGKYHPHGDMPVYDALVRLAQNFSMRYPLVRGQGNFGSVDGDPPAAMRYTEVKLAAISDPLLLDIEKDTVDFIDNFDATLKEPVYLPALLPNLLLMGSEGIAVGMATKIPPHNLREVIEAVMAVIDKGRVVAEEGKQLKQTEFVINKINLVASGEEKKLTETEVDPTAVSFESEIEIDELIKIIPGPDFPTAAAIYDAETLREVYSTGRGKITVRGVAEIGEGKKGRSQIVISEIPYQVNKAELVIKIADLVHEKKIVGIADLRDESDKDGMRVVIELKRDAKPKAVLNNLYKHTKLQTTFPANFVALVDGTPHTLTLKQILVEYVKHRQKVITKRTIFELTEAKKRAHILEGLTIALDNLDAVIKIIRASRTQEDAKGNLIEKFGLTEIQATAILDMQLRRLAALEREKIEKEYAEIKKLIDALTAILKDPKKVLEIIVKELKELKEKFGDDRKTKIYKARIGEFSEEDLVPKEETLITVTKTGYIKRLGLGTYRAQRRGGKGVLGMTTKEEDEIEHLISATTHDLILFFTNKGRVFGTKAWEIPETSRQAKGQALVNILNLESGEEIRSIIPLVKEAKHLIMATKDGVIKKTQLSEFENLRASGLIAIRLRANDELVSVHPTYGEDHIMLLTKLGKSIRFPEANSRPMGRATSGVAGIKLEGSDAVIGMEVFPAKEPKVKDKRKKVFRDILTISEKGLGKRAPVRLFPVQKRSGKGVKAASINEKTGPLACAIMVTQDVDQAVITSKFGQVIKLPLKNIPKLGRATQGVILMRFADKEDSVAAIAVIEKNPDEEDN</sequence>
<dbReference type="Gene3D" id="1.10.268.10">
    <property type="entry name" value="Topoisomerase, domain 3"/>
    <property type="match status" value="1"/>
</dbReference>
<keyword evidence="7 9" id="KW-0413">Isomerase</keyword>
<dbReference type="SUPFAM" id="SSF101904">
    <property type="entry name" value="GyrA/ParC C-terminal domain-like"/>
    <property type="match status" value="1"/>
</dbReference>
<dbReference type="InterPro" id="IPR013760">
    <property type="entry name" value="Topo_IIA-like_dom_sf"/>
</dbReference>
<accession>A0A1F8CH86</accession>
<dbReference type="HAMAP" id="MF_01897">
    <property type="entry name" value="GyrA"/>
    <property type="match status" value="1"/>
</dbReference>
<dbReference type="Proteomes" id="UP000177855">
    <property type="component" value="Unassembled WGS sequence"/>
</dbReference>
<dbReference type="Pfam" id="PF00521">
    <property type="entry name" value="DNA_topoisoIV"/>
    <property type="match status" value="2"/>
</dbReference>
<comment type="function">
    <text evidence="9">A type II topoisomerase that negatively supercoils closed circular double-stranded (ds) DNA in an ATP-dependent manner to modulate DNA topology and maintain chromosomes in an underwound state. Negative supercoiling favors strand separation, and DNA replication, transcription, recombination and repair, all of which involve strand separation. Also able to catalyze the interconversion of other topological isomers of dsDNA rings, including catenanes and knotted rings. Type II topoisomerases break and join 2 DNA strands simultaneously in an ATP-dependent manner.</text>
</comment>
<dbReference type="SMART" id="SM00434">
    <property type="entry name" value="TOP4c"/>
    <property type="match status" value="1"/>
</dbReference>
<comment type="caution">
    <text evidence="12">The sequence shown here is derived from an EMBL/GenBank/DDBJ whole genome shotgun (WGS) entry which is preliminary data.</text>
</comment>
<feature type="short sequence motif" description="GyrA-box" evidence="9">
    <location>
        <begin position="569"/>
        <end position="575"/>
    </location>
</feature>
<comment type="subcellular location">
    <subcellularLocation>
        <location evidence="9">Cytoplasm</location>
    </subcellularLocation>
</comment>
<evidence type="ECO:0000256" key="9">
    <source>
        <dbReference type="HAMAP-Rule" id="MF_01897"/>
    </source>
</evidence>
<comment type="subunit">
    <text evidence="9">Heterotetramer, composed of two GyrA and two GyrB chains. In the heterotetramer, GyrA contains the active site tyrosine that forms a transient covalent intermediate with DNA, while GyrB binds cofactors and catalyzes ATP hydrolysis.</text>
</comment>
<dbReference type="Gene3D" id="2.120.10.90">
    <property type="entry name" value="DNA gyrase/topoisomerase IV, subunit A, C-terminal"/>
    <property type="match status" value="1"/>
</dbReference>
<comment type="similarity">
    <text evidence="2 9">Belongs to the type II topoisomerase GyrA/ParC subunit family.</text>
</comment>
<dbReference type="InterPro" id="IPR013758">
    <property type="entry name" value="Topo_IIA_A/C_ab"/>
</dbReference>
<dbReference type="PANTHER" id="PTHR43493">
    <property type="entry name" value="DNA GYRASE/TOPOISOMERASE SUBUNIT A"/>
    <property type="match status" value="1"/>
</dbReference>
<protein>
    <recommendedName>
        <fullName evidence="9">DNA gyrase subunit A</fullName>
        <ecNumber evidence="9">5.6.2.2</ecNumber>
    </recommendedName>
</protein>
<dbReference type="InterPro" id="IPR035516">
    <property type="entry name" value="Gyrase/topoIV_suA_C"/>
</dbReference>
<evidence type="ECO:0000313" key="13">
    <source>
        <dbReference type="Proteomes" id="UP000177855"/>
    </source>
</evidence>
<evidence type="ECO:0000313" key="12">
    <source>
        <dbReference type="EMBL" id="OGM75574.1"/>
    </source>
</evidence>
<dbReference type="GO" id="GO:0009330">
    <property type="term" value="C:DNA topoisomerase type II (double strand cut, ATP-hydrolyzing) complex"/>
    <property type="evidence" value="ECO:0007669"/>
    <property type="project" value="TreeGrafter"/>
</dbReference>
<keyword evidence="6 9" id="KW-0238">DNA-binding</keyword>
<evidence type="ECO:0000256" key="8">
    <source>
        <dbReference type="ARBA" id="ARBA00063644"/>
    </source>
</evidence>
<dbReference type="FunFam" id="1.10.268.10:FF:000001">
    <property type="entry name" value="DNA gyrase subunit A"/>
    <property type="match status" value="1"/>
</dbReference>